<dbReference type="Proteomes" id="UP000429644">
    <property type="component" value="Unassembled WGS sequence"/>
</dbReference>
<evidence type="ECO:0000256" key="8">
    <source>
        <dbReference type="SAM" id="MobiDB-lite"/>
    </source>
</evidence>
<feature type="transmembrane region" description="Helical" evidence="9">
    <location>
        <begin position="50"/>
        <end position="69"/>
    </location>
</feature>
<dbReference type="AlphaFoldDB" id="A0A7J9UU29"/>
<dbReference type="EMBL" id="WHPD01001209">
    <property type="protein sequence ID" value="MPV88116.1"/>
    <property type="molecule type" value="Genomic_DNA"/>
</dbReference>
<keyword evidence="4" id="KW-1003">Cell membrane</keyword>
<dbReference type="PANTHER" id="PTHR21716:SF53">
    <property type="entry name" value="PERMEASE PERM-RELATED"/>
    <property type="match status" value="1"/>
</dbReference>
<sequence>MPDSRWLSRLASRERTDTVLPTHRVAAAAPPPRTDPAAAVPWAVRATASWSWRLLVIAAAILAVGYLVITFQTIVVAMLAAILVAVLLEPVATWLRRTLHFPRTLAALTAIVGTLAVVALLLVLAGNSIVSGFGALANSAAAGLGQLQTWLSDGPLGIDEAQINEWIGQIGQQVRSNSDVLVSGVANVTGSLTSVLTGAVIAVFALFFFLKEGRGIWQWFVRLAPRGARVRINEAGIRGWVTLGGYARTQILVAFVDAVGISLGAAILGVPLALPIGVLVFLFSFIPIVGAFISGAVAVLVALVDQGPVTALIMLAIVLAVQQLEGNVLQPWLQGNALALHPIAILLAVTAGTGLAGVLGALFAVPLVAVVNTVMLYFTGHDKYPHLATDIHRPGGPPGALEAAIAASWEREVEDDDAEPARPHREPDDAEPGDAELGADKPEDAAPDPAGDRLAGARRTEDGERR</sequence>
<feature type="transmembrane region" description="Helical" evidence="9">
    <location>
        <begin position="280"/>
        <end position="304"/>
    </location>
</feature>
<feature type="transmembrane region" description="Helical" evidence="9">
    <location>
        <begin position="188"/>
        <end position="210"/>
    </location>
</feature>
<proteinExistence type="inferred from homology"/>
<keyword evidence="3" id="KW-0813">Transport</keyword>
<feature type="transmembrane region" description="Helical" evidence="9">
    <location>
        <begin position="311"/>
        <end position="333"/>
    </location>
</feature>
<comment type="similarity">
    <text evidence="2">Belongs to the autoinducer-2 exporter (AI-2E) (TC 2.A.86) family.</text>
</comment>
<evidence type="ECO:0000256" key="1">
    <source>
        <dbReference type="ARBA" id="ARBA00004651"/>
    </source>
</evidence>
<protein>
    <submittedName>
        <fullName evidence="10">AI-2E family transporter</fullName>
    </submittedName>
</protein>
<evidence type="ECO:0000256" key="9">
    <source>
        <dbReference type="SAM" id="Phobius"/>
    </source>
</evidence>
<keyword evidence="5 9" id="KW-0812">Transmembrane</keyword>
<dbReference type="RefSeq" id="WP_152230759.1">
    <property type="nucleotide sequence ID" value="NZ_BAAAOT010000003.1"/>
</dbReference>
<feature type="transmembrane region" description="Helical" evidence="9">
    <location>
        <begin position="107"/>
        <end position="130"/>
    </location>
</feature>
<dbReference type="GO" id="GO:0055085">
    <property type="term" value="P:transmembrane transport"/>
    <property type="evidence" value="ECO:0007669"/>
    <property type="project" value="TreeGrafter"/>
</dbReference>
<feature type="transmembrane region" description="Helical" evidence="9">
    <location>
        <begin position="251"/>
        <end position="274"/>
    </location>
</feature>
<dbReference type="GO" id="GO:0005886">
    <property type="term" value="C:plasma membrane"/>
    <property type="evidence" value="ECO:0007669"/>
    <property type="project" value="UniProtKB-SubCell"/>
</dbReference>
<feature type="transmembrane region" description="Helical" evidence="9">
    <location>
        <begin position="345"/>
        <end position="378"/>
    </location>
</feature>
<name>A0A7J9UU29_9MICO</name>
<gene>
    <name evidence="10" type="ORF">GB882_05500</name>
</gene>
<dbReference type="Pfam" id="PF01594">
    <property type="entry name" value="AI-2E_transport"/>
    <property type="match status" value="1"/>
</dbReference>
<comment type="caution">
    <text evidence="10">The sequence shown here is derived from an EMBL/GenBank/DDBJ whole genome shotgun (WGS) entry which is preliminary data.</text>
</comment>
<organism evidence="10 11">
    <name type="scientific">Georgenia ruanii</name>
    <dbReference type="NCBI Taxonomy" id="348442"/>
    <lineage>
        <taxon>Bacteria</taxon>
        <taxon>Bacillati</taxon>
        <taxon>Actinomycetota</taxon>
        <taxon>Actinomycetes</taxon>
        <taxon>Micrococcales</taxon>
        <taxon>Bogoriellaceae</taxon>
        <taxon>Georgenia</taxon>
    </lineage>
</organism>
<evidence type="ECO:0000256" key="7">
    <source>
        <dbReference type="ARBA" id="ARBA00023136"/>
    </source>
</evidence>
<accession>A0A7J9UU29</accession>
<evidence type="ECO:0000256" key="3">
    <source>
        <dbReference type="ARBA" id="ARBA00022448"/>
    </source>
</evidence>
<reference evidence="10 11" key="1">
    <citation type="submission" date="2019-10" db="EMBL/GenBank/DDBJ databases">
        <title>Georgenia wutianyii sp. nov. and Georgenia yuyongxinii sp. nov. isolated from plateau pika (Ochotona curzoniae) in the Qinghai-Tibet plateau of China.</title>
        <authorList>
            <person name="Tian Z."/>
        </authorList>
    </citation>
    <scope>NUCLEOTIDE SEQUENCE [LARGE SCALE GENOMIC DNA]</scope>
    <source>
        <strain evidence="10 11">JCM 15130</strain>
    </source>
</reference>
<keyword evidence="7 9" id="KW-0472">Membrane</keyword>
<evidence type="ECO:0000313" key="10">
    <source>
        <dbReference type="EMBL" id="MPV88116.1"/>
    </source>
</evidence>
<evidence type="ECO:0000256" key="2">
    <source>
        <dbReference type="ARBA" id="ARBA00009773"/>
    </source>
</evidence>
<keyword evidence="11" id="KW-1185">Reference proteome</keyword>
<feature type="region of interest" description="Disordered" evidence="8">
    <location>
        <begin position="409"/>
        <end position="466"/>
    </location>
</feature>
<comment type="subcellular location">
    <subcellularLocation>
        <location evidence="1">Cell membrane</location>
        <topology evidence="1">Multi-pass membrane protein</topology>
    </subcellularLocation>
</comment>
<dbReference type="OrthoDB" id="9784366at2"/>
<evidence type="ECO:0000256" key="6">
    <source>
        <dbReference type="ARBA" id="ARBA00022989"/>
    </source>
</evidence>
<keyword evidence="6 9" id="KW-1133">Transmembrane helix</keyword>
<dbReference type="InterPro" id="IPR002549">
    <property type="entry name" value="AI-2E-like"/>
</dbReference>
<evidence type="ECO:0000313" key="11">
    <source>
        <dbReference type="Proteomes" id="UP000429644"/>
    </source>
</evidence>
<evidence type="ECO:0000256" key="4">
    <source>
        <dbReference type="ARBA" id="ARBA00022475"/>
    </source>
</evidence>
<dbReference type="PANTHER" id="PTHR21716">
    <property type="entry name" value="TRANSMEMBRANE PROTEIN"/>
    <property type="match status" value="1"/>
</dbReference>
<feature type="transmembrane region" description="Helical" evidence="9">
    <location>
        <begin position="75"/>
        <end position="95"/>
    </location>
</feature>
<evidence type="ECO:0000256" key="5">
    <source>
        <dbReference type="ARBA" id="ARBA00022692"/>
    </source>
</evidence>